<dbReference type="STRING" id="1797725.A3A49_02070"/>
<proteinExistence type="predicted"/>
<sequence>MKSMTCKELYGACDLLIHGETAEEMMENSKKHGMEMFSKGDQDHIKVMEAMKHNMDDPEEVKKWMADFEARFAAQPED</sequence>
<dbReference type="EMBL" id="MFBO01000020">
    <property type="protein sequence ID" value="OGD97996.1"/>
    <property type="molecule type" value="Genomic_DNA"/>
</dbReference>
<dbReference type="Proteomes" id="UP000176740">
    <property type="component" value="Unassembled WGS sequence"/>
</dbReference>
<comment type="caution">
    <text evidence="1">The sequence shown here is derived from an EMBL/GenBank/DDBJ whole genome shotgun (WGS) entry which is preliminary data.</text>
</comment>
<evidence type="ECO:0000313" key="2">
    <source>
        <dbReference type="Proteomes" id="UP000176740"/>
    </source>
</evidence>
<organism evidence="1 2">
    <name type="scientific">Candidatus Curtissbacteria bacterium RIFCSPLOWO2_01_FULL_38_11b</name>
    <dbReference type="NCBI Taxonomy" id="1797725"/>
    <lineage>
        <taxon>Bacteria</taxon>
        <taxon>Candidatus Curtissiibacteriota</taxon>
    </lineage>
</organism>
<dbReference type="AlphaFoldDB" id="A0A1F5H1H0"/>
<protein>
    <submittedName>
        <fullName evidence="1">DUF1059 domain-containing protein</fullName>
    </submittedName>
</protein>
<accession>A0A1F5H1H0</accession>
<evidence type="ECO:0000313" key="1">
    <source>
        <dbReference type="EMBL" id="OGD97996.1"/>
    </source>
</evidence>
<reference evidence="1 2" key="1">
    <citation type="journal article" date="2016" name="Nat. Commun.">
        <title>Thousands of microbial genomes shed light on interconnected biogeochemical processes in an aquifer system.</title>
        <authorList>
            <person name="Anantharaman K."/>
            <person name="Brown C.T."/>
            <person name="Hug L.A."/>
            <person name="Sharon I."/>
            <person name="Castelle C.J."/>
            <person name="Probst A.J."/>
            <person name="Thomas B.C."/>
            <person name="Singh A."/>
            <person name="Wilkins M.J."/>
            <person name="Karaoz U."/>
            <person name="Brodie E.L."/>
            <person name="Williams K.H."/>
            <person name="Hubbard S.S."/>
            <person name="Banfield J.F."/>
        </authorList>
    </citation>
    <scope>NUCLEOTIDE SEQUENCE [LARGE SCALE GENOMIC DNA]</scope>
</reference>
<gene>
    <name evidence="1" type="ORF">A3A49_02070</name>
</gene>
<name>A0A1F5H1H0_9BACT</name>